<keyword evidence="6" id="KW-1185">Reference proteome</keyword>
<proteinExistence type="predicted"/>
<dbReference type="Gene3D" id="1.10.10.60">
    <property type="entry name" value="Homeodomain-like"/>
    <property type="match status" value="1"/>
</dbReference>
<accession>A0ABS7IJ88</accession>
<name>A0ABS7IJ88_9HYPH</name>
<sequence length="264" mass="28519">MPKNQFRMLRSTLTGVEAVEAETHHSFARHTHEQFGIGLISSGAQKSLSGRGMVEAEAGDIITVNPNEVHDGAPIGEGRSWRILYFDPEIVTGLSQEIGPGRSEIPHPVMRDAAMAGRFETLFYAATASAADGLLCEELLLQLVADVMREGGGSEERPPVPSSIRAARDLIDDDPLAAVSLADLSRGSGLSRFQVLRGFARATGLTPHAYLIQARIHIARRLIAQGTPLAEAAFASGFADQSHMTRVFVRKYGLSPRLYADAFL</sequence>
<evidence type="ECO:0000256" key="3">
    <source>
        <dbReference type="ARBA" id="ARBA00023163"/>
    </source>
</evidence>
<dbReference type="Pfam" id="PF02311">
    <property type="entry name" value="AraC_binding"/>
    <property type="match status" value="1"/>
</dbReference>
<feature type="domain" description="HTH araC/xylS-type" evidence="4">
    <location>
        <begin position="165"/>
        <end position="262"/>
    </location>
</feature>
<organism evidence="5 6">
    <name type="scientific">Rhizobium lentis</name>
    <dbReference type="NCBI Taxonomy" id="1138194"/>
    <lineage>
        <taxon>Bacteria</taxon>
        <taxon>Pseudomonadati</taxon>
        <taxon>Pseudomonadota</taxon>
        <taxon>Alphaproteobacteria</taxon>
        <taxon>Hyphomicrobiales</taxon>
        <taxon>Rhizobiaceae</taxon>
        <taxon>Rhizobium/Agrobacterium group</taxon>
        <taxon>Rhizobium</taxon>
    </lineage>
</organism>
<dbReference type="EMBL" id="JABDYF010000010">
    <property type="protein sequence ID" value="MBX5091885.1"/>
    <property type="molecule type" value="Genomic_DNA"/>
</dbReference>
<dbReference type="Pfam" id="PF12833">
    <property type="entry name" value="HTH_18"/>
    <property type="match status" value="1"/>
</dbReference>
<dbReference type="InterPro" id="IPR037923">
    <property type="entry name" value="HTH-like"/>
</dbReference>
<evidence type="ECO:0000259" key="4">
    <source>
        <dbReference type="PROSITE" id="PS01124"/>
    </source>
</evidence>
<dbReference type="InterPro" id="IPR009057">
    <property type="entry name" value="Homeodomain-like_sf"/>
</dbReference>
<dbReference type="PANTHER" id="PTHR46796">
    <property type="entry name" value="HTH-TYPE TRANSCRIPTIONAL ACTIVATOR RHAS-RELATED"/>
    <property type="match status" value="1"/>
</dbReference>
<dbReference type="Proteomes" id="UP000770629">
    <property type="component" value="Unassembled WGS sequence"/>
</dbReference>
<keyword evidence="2" id="KW-0238">DNA-binding</keyword>
<dbReference type="InterPro" id="IPR018060">
    <property type="entry name" value="HTH_AraC"/>
</dbReference>
<dbReference type="InterPro" id="IPR003313">
    <property type="entry name" value="AraC-bd"/>
</dbReference>
<dbReference type="PROSITE" id="PS01124">
    <property type="entry name" value="HTH_ARAC_FAMILY_2"/>
    <property type="match status" value="1"/>
</dbReference>
<evidence type="ECO:0000313" key="6">
    <source>
        <dbReference type="Proteomes" id="UP000770629"/>
    </source>
</evidence>
<dbReference type="SUPFAM" id="SSF51215">
    <property type="entry name" value="Regulatory protein AraC"/>
    <property type="match status" value="1"/>
</dbReference>
<protein>
    <submittedName>
        <fullName evidence="5">AraC family transcriptional regulator</fullName>
    </submittedName>
</protein>
<evidence type="ECO:0000256" key="1">
    <source>
        <dbReference type="ARBA" id="ARBA00023015"/>
    </source>
</evidence>
<comment type="caution">
    <text evidence="5">The sequence shown here is derived from an EMBL/GenBank/DDBJ whole genome shotgun (WGS) entry which is preliminary data.</text>
</comment>
<dbReference type="SUPFAM" id="SSF46689">
    <property type="entry name" value="Homeodomain-like"/>
    <property type="match status" value="2"/>
</dbReference>
<dbReference type="SMART" id="SM00342">
    <property type="entry name" value="HTH_ARAC"/>
    <property type="match status" value="1"/>
</dbReference>
<dbReference type="GeneID" id="66138418"/>
<keyword evidence="1" id="KW-0805">Transcription regulation</keyword>
<dbReference type="InterPro" id="IPR050204">
    <property type="entry name" value="AraC_XylS_family_regulators"/>
</dbReference>
<evidence type="ECO:0000256" key="2">
    <source>
        <dbReference type="ARBA" id="ARBA00023125"/>
    </source>
</evidence>
<dbReference type="PANTHER" id="PTHR46796:SF2">
    <property type="entry name" value="TRANSCRIPTIONAL REGULATORY PROTEIN"/>
    <property type="match status" value="1"/>
</dbReference>
<gene>
    <name evidence="5" type="ORF">HJB60_22300</name>
</gene>
<dbReference type="RefSeq" id="WP_207242858.1">
    <property type="nucleotide sequence ID" value="NZ_CP071454.1"/>
</dbReference>
<evidence type="ECO:0000313" key="5">
    <source>
        <dbReference type="EMBL" id="MBX5091885.1"/>
    </source>
</evidence>
<reference evidence="5 6" key="1">
    <citation type="submission" date="2020-04" db="EMBL/GenBank/DDBJ databases">
        <title>Global-level population genomics: horizontal gene transfer, symbiosis and evolution in Rhizobia.</title>
        <authorList>
            <person name="Gai Y."/>
        </authorList>
    </citation>
    <scope>NUCLEOTIDE SEQUENCE [LARGE SCALE GENOMIC DNA]</scope>
    <source>
        <strain evidence="5 6">BLR33</strain>
    </source>
</reference>
<keyword evidence="3" id="KW-0804">Transcription</keyword>